<accession>A0A2P2Q6U0</accession>
<sequence length="66" mass="7346">MPAFNVLLSSPQLANFLTTNSYIYLQFSEIFLATTNVSSQAKSRFKVLPSLGVQSFVSNCFLSCHH</sequence>
<reference evidence="1" key="1">
    <citation type="submission" date="2018-02" db="EMBL/GenBank/DDBJ databases">
        <title>Rhizophora mucronata_Transcriptome.</title>
        <authorList>
            <person name="Meera S.P."/>
            <person name="Sreeshan A."/>
            <person name="Augustine A."/>
        </authorList>
    </citation>
    <scope>NUCLEOTIDE SEQUENCE</scope>
    <source>
        <tissue evidence="1">Leaf</tissue>
    </source>
</reference>
<organism evidence="1">
    <name type="scientific">Rhizophora mucronata</name>
    <name type="common">Asiatic mangrove</name>
    <dbReference type="NCBI Taxonomy" id="61149"/>
    <lineage>
        <taxon>Eukaryota</taxon>
        <taxon>Viridiplantae</taxon>
        <taxon>Streptophyta</taxon>
        <taxon>Embryophyta</taxon>
        <taxon>Tracheophyta</taxon>
        <taxon>Spermatophyta</taxon>
        <taxon>Magnoliopsida</taxon>
        <taxon>eudicotyledons</taxon>
        <taxon>Gunneridae</taxon>
        <taxon>Pentapetalae</taxon>
        <taxon>rosids</taxon>
        <taxon>fabids</taxon>
        <taxon>Malpighiales</taxon>
        <taxon>Rhizophoraceae</taxon>
        <taxon>Rhizophora</taxon>
    </lineage>
</organism>
<evidence type="ECO:0000313" key="1">
    <source>
        <dbReference type="EMBL" id="MBX62599.1"/>
    </source>
</evidence>
<dbReference type="EMBL" id="GGEC01082115">
    <property type="protein sequence ID" value="MBX62599.1"/>
    <property type="molecule type" value="Transcribed_RNA"/>
</dbReference>
<name>A0A2P2Q6U0_RHIMU</name>
<dbReference type="AlphaFoldDB" id="A0A2P2Q6U0"/>
<protein>
    <submittedName>
        <fullName evidence="1">Uncharacterized protein</fullName>
    </submittedName>
</protein>
<proteinExistence type="predicted"/>